<accession>A0AAP0CXM7</accession>
<feature type="domain" description="MULE transposase" evidence="2">
    <location>
        <begin position="296"/>
        <end position="391"/>
    </location>
</feature>
<feature type="region of interest" description="Disordered" evidence="1">
    <location>
        <begin position="998"/>
        <end position="1017"/>
    </location>
</feature>
<comment type="caution">
    <text evidence="3">The sequence shown here is derived from an EMBL/GenBank/DDBJ whole genome shotgun (WGS) entry which is preliminary data.</text>
</comment>
<evidence type="ECO:0000259" key="2">
    <source>
        <dbReference type="Pfam" id="PF10551"/>
    </source>
</evidence>
<gene>
    <name evidence="3" type="ORF">SSX86_016268</name>
</gene>
<dbReference type="Pfam" id="PF10551">
    <property type="entry name" value="MULE"/>
    <property type="match status" value="1"/>
</dbReference>
<proteinExistence type="predicted"/>
<dbReference type="EMBL" id="JBCNJP010000017">
    <property type="protein sequence ID" value="KAK9064886.1"/>
    <property type="molecule type" value="Genomic_DNA"/>
</dbReference>
<dbReference type="InterPro" id="IPR052579">
    <property type="entry name" value="Zinc_finger_SWIM"/>
</dbReference>
<dbReference type="InterPro" id="IPR018289">
    <property type="entry name" value="MULE_transposase_dom"/>
</dbReference>
<feature type="compositionally biased region" description="Acidic residues" evidence="1">
    <location>
        <begin position="913"/>
        <end position="930"/>
    </location>
</feature>
<evidence type="ECO:0000313" key="4">
    <source>
        <dbReference type="Proteomes" id="UP001408789"/>
    </source>
</evidence>
<dbReference type="Proteomes" id="UP001408789">
    <property type="component" value="Unassembled WGS sequence"/>
</dbReference>
<feature type="compositionally biased region" description="Acidic residues" evidence="1">
    <location>
        <begin position="1007"/>
        <end position="1017"/>
    </location>
</feature>
<name>A0AAP0CXM7_9ASTR</name>
<evidence type="ECO:0000313" key="3">
    <source>
        <dbReference type="EMBL" id="KAK9064886.1"/>
    </source>
</evidence>
<feature type="region of interest" description="Disordered" evidence="1">
    <location>
        <begin position="36"/>
        <end position="75"/>
    </location>
</feature>
<reference evidence="3 4" key="1">
    <citation type="submission" date="2024-04" db="EMBL/GenBank/DDBJ databases">
        <title>The reference genome of an endangered Asteraceae, Deinandra increscens subsp. villosa, native to the Central Coast of California.</title>
        <authorList>
            <person name="Guilliams M."/>
            <person name="Hasenstab-Lehman K."/>
            <person name="Meyer R."/>
            <person name="Mcevoy S."/>
        </authorList>
    </citation>
    <scope>NUCLEOTIDE SEQUENCE [LARGE SCALE GENOMIC DNA]</scope>
    <source>
        <tissue evidence="3">Leaf</tissue>
    </source>
</reference>
<evidence type="ECO:0000256" key="1">
    <source>
        <dbReference type="SAM" id="MobiDB-lite"/>
    </source>
</evidence>
<feature type="region of interest" description="Disordered" evidence="1">
    <location>
        <begin position="897"/>
        <end position="940"/>
    </location>
</feature>
<protein>
    <recommendedName>
        <fullName evidence="2">MULE transposase domain-containing protein</fullName>
    </recommendedName>
</protein>
<dbReference type="AlphaFoldDB" id="A0AAP0CXM7"/>
<keyword evidence="4" id="KW-1185">Reference proteome</keyword>
<dbReference type="PANTHER" id="PTHR31569:SF4">
    <property type="entry name" value="SWIM-TYPE DOMAIN-CONTAINING PROTEIN"/>
    <property type="match status" value="1"/>
</dbReference>
<organism evidence="3 4">
    <name type="scientific">Deinandra increscens subsp. villosa</name>
    <dbReference type="NCBI Taxonomy" id="3103831"/>
    <lineage>
        <taxon>Eukaryota</taxon>
        <taxon>Viridiplantae</taxon>
        <taxon>Streptophyta</taxon>
        <taxon>Embryophyta</taxon>
        <taxon>Tracheophyta</taxon>
        <taxon>Spermatophyta</taxon>
        <taxon>Magnoliopsida</taxon>
        <taxon>eudicotyledons</taxon>
        <taxon>Gunneridae</taxon>
        <taxon>Pentapetalae</taxon>
        <taxon>asterids</taxon>
        <taxon>campanulids</taxon>
        <taxon>Asterales</taxon>
        <taxon>Asteraceae</taxon>
        <taxon>Asteroideae</taxon>
        <taxon>Heliantheae alliance</taxon>
        <taxon>Madieae</taxon>
        <taxon>Madiinae</taxon>
        <taxon>Deinandra</taxon>
    </lineage>
</organism>
<sequence>MNQEYQYDQGYVYGQGSQSSWAPHVGHDYDGDNYDFGCGPSTVPLGDPSSPPSMKHEPVNSDEGSPNRPDGDLYIRPKDVDYDFGDTVFRHSDQVFEWVQQLGFSHGYAFSKKRTKPNKITRFIPKLWIHCDRGGEPVLTGTHRKSGSKKCNCPFVLVTTYDKGAGHFKMEQTFPQHNHSPSRYMEGHSHATRLSTEQENIVVQLGEQNMAPRDIQATLRKQYPGQVFNKKNIYNALEKAKRKKKMGTTPMEVLENYLRELGYVFFTQEDPKTNRTEEIFFISHRAHDIWRAFPHVLMIDATYKTNMYKLPFVQMIGVTSTGNSFIIANAFITYERQQNFVWMLERLKELLEGCYEPHVIITDKDMALVNACHEVFPNASRQLCRWHISENIALHCRISFGNDNVYSWDEFTSAWSWLCQAPSEQLYELNKNNMYKHLKMVNRLITTADVIDYLENNWLTPKIKVMFVSAWTDKARNYGQHTTSRVESQHAALKRFLGTTNASLEQLVRYVDSVIKNQREELRRALSASQMVTMRHHKLPMFDYLRGKVSHKCLDILVNELDKMQRFRENHVTCGCSLYTGSGLPCACRLERYYYYFADIMADHHDGLATHPYLQFPENSVGRERVGRLLGRTVVGTAAADFEWLAKIDALQPFIEIVGADTPWWRLFESAMLSSYMLLTVEFLSTFTYEEREGATPQLPNDAPDEPEPQRISFRMLGNAYGMTLSRFAIVSGLYTPEETHTPAYTDAVRASNEAVQHRWWDSISTVEWDPNLSRGTSIRFPLIRYIHRLIASSITARRDSRERCTGADLYYLHALVNRTPCPLAHGLADYLSRQGSRAEGAQVTCGAFITKIAQSLGVISDNPQHLGEPVLAKGMGLKVMNGMRLLRKITQGRNSHTYRLIDPIPEPVREEPEPEEGHDDDDGGAGDDDGGARDQGNIAHEVEHVRYRYRAVRMPPVLSQRIEEMSLEIRRLGRQHRRHDRMLNWQIQMMSSIANSLHIHDPPPYQDDDEDDEDDD</sequence>
<dbReference type="PANTHER" id="PTHR31569">
    <property type="entry name" value="SWIM-TYPE DOMAIN-CONTAINING PROTEIN"/>
    <property type="match status" value="1"/>
</dbReference>